<keyword evidence="2" id="KW-1185">Reference proteome</keyword>
<organism evidence="1 2">
    <name type="scientific">Acetobacter sicerae</name>
    <dbReference type="NCBI Taxonomy" id="85325"/>
    <lineage>
        <taxon>Bacteria</taxon>
        <taxon>Pseudomonadati</taxon>
        <taxon>Pseudomonadota</taxon>
        <taxon>Alphaproteobacteria</taxon>
        <taxon>Acetobacterales</taxon>
        <taxon>Acetobacteraceae</taxon>
        <taxon>Acetobacter</taxon>
    </lineage>
</organism>
<evidence type="ECO:0008006" key="3">
    <source>
        <dbReference type="Google" id="ProtNLM"/>
    </source>
</evidence>
<dbReference type="Pfam" id="PF01527">
    <property type="entry name" value="HTH_Tnp_1"/>
    <property type="match status" value="1"/>
</dbReference>
<proteinExistence type="predicted"/>
<dbReference type="Proteomes" id="UP001521074">
    <property type="component" value="Unassembled WGS sequence"/>
</dbReference>
<dbReference type="InterPro" id="IPR002514">
    <property type="entry name" value="Transposase_8"/>
</dbReference>
<gene>
    <name evidence="1" type="ORF">LWC05_05520</name>
</gene>
<evidence type="ECO:0000313" key="2">
    <source>
        <dbReference type="Proteomes" id="UP001521074"/>
    </source>
</evidence>
<protein>
    <recommendedName>
        <fullName evidence="3">HTH psq-type domain-containing protein</fullName>
    </recommendedName>
</protein>
<comment type="caution">
    <text evidence="1">The sequence shown here is derived from an EMBL/GenBank/DDBJ whole genome shotgun (WGS) entry which is preliminary data.</text>
</comment>
<dbReference type="RefSeq" id="WP_232876918.1">
    <property type="nucleotide sequence ID" value="NZ_JAJSOJ010000016.1"/>
</dbReference>
<sequence length="102" mass="11631">MTAYENRVFRHSGQPSRNERIRALAQAMDAGRSLDDVAREWGIKRSTLNNYTSAARLLMKPTVTVHPEENLREKYGSQPLESGHEISMRGLWSGLERWCGLS</sequence>
<evidence type="ECO:0000313" key="1">
    <source>
        <dbReference type="EMBL" id="MCE0743350.1"/>
    </source>
</evidence>
<accession>A0ABS8VR96</accession>
<dbReference type="EMBL" id="JAJSOJ010000016">
    <property type="protein sequence ID" value="MCE0743350.1"/>
    <property type="molecule type" value="Genomic_DNA"/>
</dbReference>
<reference evidence="1 2" key="1">
    <citation type="submission" date="2021-12" db="EMBL/GenBank/DDBJ databases">
        <title>Genome sequence of Acetobacter sicerae DmPark20a_162.</title>
        <authorList>
            <person name="Chaston J.M."/>
        </authorList>
    </citation>
    <scope>NUCLEOTIDE SEQUENCE [LARGE SCALE GENOMIC DNA]</scope>
    <source>
        <strain evidence="1 2">DmPark20a_162</strain>
    </source>
</reference>
<name>A0ABS8VR96_9PROT</name>